<feature type="region of interest" description="Disordered" evidence="2">
    <location>
        <begin position="142"/>
        <end position="228"/>
    </location>
</feature>
<feature type="region of interest" description="Disordered" evidence="2">
    <location>
        <begin position="393"/>
        <end position="456"/>
    </location>
</feature>
<dbReference type="AlphaFoldDB" id="A0AAW0ETX9"/>
<organism evidence="3 4">
    <name type="scientific">Novymonas esmeraldas</name>
    <dbReference type="NCBI Taxonomy" id="1808958"/>
    <lineage>
        <taxon>Eukaryota</taxon>
        <taxon>Discoba</taxon>
        <taxon>Euglenozoa</taxon>
        <taxon>Kinetoplastea</taxon>
        <taxon>Metakinetoplastina</taxon>
        <taxon>Trypanosomatida</taxon>
        <taxon>Trypanosomatidae</taxon>
        <taxon>Novymonas</taxon>
    </lineage>
</organism>
<feature type="compositionally biased region" description="Low complexity" evidence="2">
    <location>
        <begin position="296"/>
        <end position="306"/>
    </location>
</feature>
<protein>
    <submittedName>
        <fullName evidence="3">Uncharacterized protein</fullName>
    </submittedName>
</protein>
<feature type="coiled-coil region" evidence="1">
    <location>
        <begin position="328"/>
        <end position="355"/>
    </location>
</feature>
<keyword evidence="4" id="KW-1185">Reference proteome</keyword>
<reference evidence="3 4" key="1">
    <citation type="journal article" date="2021" name="MBio">
        <title>A New Model Trypanosomatid, Novymonas esmeraldas: Genomic Perception of Its 'Candidatus Pandoraea novymonadis' Endosymbiont.</title>
        <authorList>
            <person name="Zakharova A."/>
            <person name="Saura A."/>
            <person name="Butenko A."/>
            <person name="Podesvova L."/>
            <person name="Warmusova S."/>
            <person name="Kostygov A.Y."/>
            <person name="Nenarokova A."/>
            <person name="Lukes J."/>
            <person name="Opperdoes F.R."/>
            <person name="Yurchenko V."/>
        </authorList>
    </citation>
    <scope>NUCLEOTIDE SEQUENCE [LARGE SCALE GENOMIC DNA]</scope>
    <source>
        <strain evidence="3 4">E262AT.01</strain>
    </source>
</reference>
<dbReference type="EMBL" id="JAECZO010000108">
    <property type="protein sequence ID" value="KAK7197498.1"/>
    <property type="molecule type" value="Genomic_DNA"/>
</dbReference>
<evidence type="ECO:0000256" key="2">
    <source>
        <dbReference type="SAM" id="MobiDB-lite"/>
    </source>
</evidence>
<dbReference type="Proteomes" id="UP001430356">
    <property type="component" value="Unassembled WGS sequence"/>
</dbReference>
<feature type="compositionally biased region" description="Low complexity" evidence="2">
    <location>
        <begin position="163"/>
        <end position="176"/>
    </location>
</feature>
<evidence type="ECO:0000313" key="3">
    <source>
        <dbReference type="EMBL" id="KAK7197498.1"/>
    </source>
</evidence>
<proteinExistence type="predicted"/>
<feature type="compositionally biased region" description="Low complexity" evidence="2">
    <location>
        <begin position="36"/>
        <end position="51"/>
    </location>
</feature>
<name>A0AAW0ETX9_9TRYP</name>
<feature type="region of interest" description="Disordered" evidence="2">
    <location>
        <begin position="277"/>
        <end position="311"/>
    </location>
</feature>
<gene>
    <name evidence="3" type="ORF">NESM_000699300</name>
</gene>
<accession>A0AAW0ETX9</accession>
<evidence type="ECO:0000256" key="1">
    <source>
        <dbReference type="SAM" id="Coils"/>
    </source>
</evidence>
<evidence type="ECO:0000313" key="4">
    <source>
        <dbReference type="Proteomes" id="UP001430356"/>
    </source>
</evidence>
<feature type="region of interest" description="Disordered" evidence="2">
    <location>
        <begin position="21"/>
        <end position="72"/>
    </location>
</feature>
<feature type="compositionally biased region" description="Polar residues" evidence="2">
    <location>
        <begin position="191"/>
        <end position="201"/>
    </location>
</feature>
<sequence length="496" mass="52632">MAYSGEDELNALVDSILQSRTDSANVSQVAPPQPSNSPSSTSSPSYGVSHSKASSTRHREHTATTYASSKDAEATAAAYGTHLGGHERALNNLVVVVPAAHGSSASGSRATAMHAADDADYYHDDHDDDDDDLNTLVERILAGRGSRRPPSPSSRHTTLPQHASSSAATTSPATSSLQRPAPQQQQQQQQWGSSGTSTTSRLAGATRVEAGSHSLSRHSGGGGGGTSARMHAVVRRLALWQERREAKRVQAVYEALEREHQDCPFEPAIHHLPTVEAEDRRGDSARYPASHTNTISMSSSSSSSSASPPPLCEYVPSLQPLQQPVTGADAFVERLRRVQEERDALREAAEAQRLHFYDATSFRRDLTVPVPFELGDTRPRRVATATAAVAGVPSPLRRSVGRGGPPPPSPPNARTAATLSVHRSAAAAGAGTSPSIQRGGGGGGGRPADEEDERLTAENTFLSLAPLIRKTLLFDQRMEAQLQRATNSIRRTSGGE</sequence>
<keyword evidence="1" id="KW-0175">Coiled coil</keyword>
<comment type="caution">
    <text evidence="3">The sequence shown here is derived from an EMBL/GenBank/DDBJ whole genome shotgun (WGS) entry which is preliminary data.</text>
</comment>
<feature type="compositionally biased region" description="Polar residues" evidence="2">
    <location>
        <begin position="21"/>
        <end position="30"/>
    </location>
</feature>